<organism evidence="1 2">
    <name type="scientific">Babesia duncani</name>
    <dbReference type="NCBI Taxonomy" id="323732"/>
    <lineage>
        <taxon>Eukaryota</taxon>
        <taxon>Sar</taxon>
        <taxon>Alveolata</taxon>
        <taxon>Apicomplexa</taxon>
        <taxon>Aconoidasida</taxon>
        <taxon>Piroplasmida</taxon>
        <taxon>Babesiidae</taxon>
        <taxon>Babesia</taxon>
    </lineage>
</organism>
<dbReference type="AlphaFoldDB" id="A0AAD9PKA3"/>
<dbReference type="Proteomes" id="UP001214638">
    <property type="component" value="Unassembled WGS sequence"/>
</dbReference>
<comment type="caution">
    <text evidence="1">The sequence shown here is derived from an EMBL/GenBank/DDBJ whole genome shotgun (WGS) entry which is preliminary data.</text>
</comment>
<dbReference type="KEGG" id="bdw:94335800"/>
<sequence length="80" mass="9177">MKAIRKTVIEAPTLFTLSEAKIKRNPMNIPTRMDKVVALWQEATNDETLDADISKRFNANSEPTRYPRMKIIVIEADNKS</sequence>
<dbReference type="GeneID" id="94335800"/>
<name>A0AAD9PKA3_9APIC</name>
<accession>A0AAD9PKA3</accession>
<reference evidence="1" key="1">
    <citation type="journal article" date="2023" name="Nat. Microbiol.">
        <title>Babesia duncani multi-omics identifies virulence factors and drug targets.</title>
        <authorList>
            <person name="Singh P."/>
            <person name="Lonardi S."/>
            <person name="Liang Q."/>
            <person name="Vydyam P."/>
            <person name="Khabirova E."/>
            <person name="Fang T."/>
            <person name="Gihaz S."/>
            <person name="Thekkiniath J."/>
            <person name="Munshi M."/>
            <person name="Abel S."/>
            <person name="Ciampossin L."/>
            <person name="Batugedara G."/>
            <person name="Gupta M."/>
            <person name="Lu X.M."/>
            <person name="Lenz T."/>
            <person name="Chakravarty S."/>
            <person name="Cornillot E."/>
            <person name="Hu Y."/>
            <person name="Ma W."/>
            <person name="Gonzalez L.M."/>
            <person name="Sanchez S."/>
            <person name="Estrada K."/>
            <person name="Sanchez-Flores A."/>
            <person name="Montero E."/>
            <person name="Harb O.S."/>
            <person name="Le Roch K.G."/>
            <person name="Mamoun C.B."/>
        </authorList>
    </citation>
    <scope>NUCLEOTIDE SEQUENCE</scope>
    <source>
        <strain evidence="1">WA1</strain>
    </source>
</reference>
<evidence type="ECO:0000313" key="2">
    <source>
        <dbReference type="Proteomes" id="UP001214638"/>
    </source>
</evidence>
<protein>
    <submittedName>
        <fullName evidence="1">Uncharacterized protein</fullName>
    </submittedName>
</protein>
<dbReference type="EMBL" id="JALLKP010000002">
    <property type="protein sequence ID" value="KAK2196260.1"/>
    <property type="molecule type" value="Genomic_DNA"/>
</dbReference>
<dbReference type="RefSeq" id="XP_067803102.1">
    <property type="nucleotide sequence ID" value="XM_067946538.1"/>
</dbReference>
<proteinExistence type="predicted"/>
<gene>
    <name evidence="1" type="ORF">BdWA1_001502</name>
</gene>
<keyword evidence="2" id="KW-1185">Reference proteome</keyword>
<evidence type="ECO:0000313" key="1">
    <source>
        <dbReference type="EMBL" id="KAK2196260.1"/>
    </source>
</evidence>